<dbReference type="InterPro" id="IPR036653">
    <property type="entry name" value="CinA-like_C"/>
</dbReference>
<dbReference type="RefSeq" id="WP_349804386.1">
    <property type="nucleotide sequence ID" value="NZ_JBEGDP010000007.1"/>
</dbReference>
<comment type="caution">
    <text evidence="3">The sequence shown here is derived from an EMBL/GenBank/DDBJ whole genome shotgun (WGS) entry which is preliminary data.</text>
</comment>
<evidence type="ECO:0000313" key="3">
    <source>
        <dbReference type="EMBL" id="MEQ7847312.1"/>
    </source>
</evidence>
<accession>A0ABV1NXS6</accession>
<dbReference type="Pfam" id="PF02464">
    <property type="entry name" value="CinA"/>
    <property type="match status" value="1"/>
</dbReference>
<dbReference type="SUPFAM" id="SSF142433">
    <property type="entry name" value="CinA-like"/>
    <property type="match status" value="1"/>
</dbReference>
<evidence type="ECO:0000259" key="2">
    <source>
        <dbReference type="Pfam" id="PF02464"/>
    </source>
</evidence>
<reference evidence="3 4" key="1">
    <citation type="submission" date="2024-02" db="EMBL/GenBank/DDBJ databases">
        <title>Full genome sequence of Nocardioides kribbensis.</title>
        <authorList>
            <person name="Poletto B.L."/>
            <person name="Silva G."/>
            <person name="Galante D."/>
            <person name="Campos K.R."/>
            <person name="Santos M.B.N."/>
            <person name="Sacchi C.T."/>
        </authorList>
    </citation>
    <scope>NUCLEOTIDE SEQUENCE [LARGE SCALE GENOMIC DNA]</scope>
    <source>
        <strain evidence="3 4">O4R</strain>
    </source>
</reference>
<protein>
    <submittedName>
        <fullName evidence="3">CinA family protein</fullName>
    </submittedName>
</protein>
<evidence type="ECO:0000313" key="4">
    <source>
        <dbReference type="Proteomes" id="UP001482520"/>
    </source>
</evidence>
<sequence>MLRRPASDDLTEVATRLVDRLRAEGATVATAESLTGGRLAAALTAAPGASAVYRGGAVTYATDLKVSLLGVPQELVDEHGVVSADCAAAMAGGARRVAGATYALATTGVAGPDAQEGRPVGTVFVGVAGPEVTSVLSLELAGTRAQIQESTCREALLGLLVHLDQEAAAGPGEPYDDADPGDLRVEQNPLR</sequence>
<dbReference type="Proteomes" id="UP001482520">
    <property type="component" value="Unassembled WGS sequence"/>
</dbReference>
<organism evidence="3 4">
    <name type="scientific">Nocardioides kribbensis</name>
    <dbReference type="NCBI Taxonomy" id="305517"/>
    <lineage>
        <taxon>Bacteria</taxon>
        <taxon>Bacillati</taxon>
        <taxon>Actinomycetota</taxon>
        <taxon>Actinomycetes</taxon>
        <taxon>Propionibacteriales</taxon>
        <taxon>Nocardioidaceae</taxon>
        <taxon>Nocardioides</taxon>
    </lineage>
</organism>
<dbReference type="NCBIfam" id="TIGR00199">
    <property type="entry name" value="PncC_domain"/>
    <property type="match status" value="1"/>
</dbReference>
<name>A0ABV1NXS6_9ACTN</name>
<dbReference type="EMBL" id="JBEGDP010000007">
    <property type="protein sequence ID" value="MEQ7847312.1"/>
    <property type="molecule type" value="Genomic_DNA"/>
</dbReference>
<dbReference type="InterPro" id="IPR008136">
    <property type="entry name" value="CinA_C"/>
</dbReference>
<keyword evidence="4" id="KW-1185">Reference proteome</keyword>
<dbReference type="Gene3D" id="3.90.950.20">
    <property type="entry name" value="CinA-like"/>
    <property type="match status" value="1"/>
</dbReference>
<evidence type="ECO:0000256" key="1">
    <source>
        <dbReference type="SAM" id="MobiDB-lite"/>
    </source>
</evidence>
<feature type="region of interest" description="Disordered" evidence="1">
    <location>
        <begin position="168"/>
        <end position="191"/>
    </location>
</feature>
<proteinExistence type="predicted"/>
<gene>
    <name evidence="3" type="ORF">V6R90_08470</name>
</gene>
<feature type="domain" description="CinA C-terminal" evidence="2">
    <location>
        <begin position="12"/>
        <end position="159"/>
    </location>
</feature>